<dbReference type="EMBL" id="JADBGG010000025">
    <property type="protein sequence ID" value="MBE1426382.1"/>
    <property type="molecule type" value="Genomic_DNA"/>
</dbReference>
<dbReference type="Gene3D" id="3.40.50.2000">
    <property type="entry name" value="Glycogen Phosphorylase B"/>
    <property type="match status" value="2"/>
</dbReference>
<dbReference type="PANTHER" id="PTHR46401:SF2">
    <property type="entry name" value="GLYCOSYLTRANSFERASE WBBK-RELATED"/>
    <property type="match status" value="1"/>
</dbReference>
<evidence type="ECO:0000313" key="4">
    <source>
        <dbReference type="EMBL" id="MBE1426382.1"/>
    </source>
</evidence>
<dbReference type="Pfam" id="PF00534">
    <property type="entry name" value="Glycos_transf_1"/>
    <property type="match status" value="1"/>
</dbReference>
<comment type="caution">
    <text evidence="4">The sequence shown here is derived from an EMBL/GenBank/DDBJ whole genome shotgun (WGS) entry which is preliminary data.</text>
</comment>
<evidence type="ECO:0000256" key="1">
    <source>
        <dbReference type="ARBA" id="ARBA00022679"/>
    </source>
</evidence>
<dbReference type="Proteomes" id="UP000639010">
    <property type="component" value="Unassembled WGS sequence"/>
</dbReference>
<protein>
    <submittedName>
        <fullName evidence="4">Glycosyltransferase involved in cell wall biosynthesis</fullName>
    </submittedName>
</protein>
<organism evidence="4 5">
    <name type="scientific">Desulfomicrobium macestii</name>
    <dbReference type="NCBI Taxonomy" id="90731"/>
    <lineage>
        <taxon>Bacteria</taxon>
        <taxon>Pseudomonadati</taxon>
        <taxon>Thermodesulfobacteriota</taxon>
        <taxon>Desulfovibrionia</taxon>
        <taxon>Desulfovibrionales</taxon>
        <taxon>Desulfomicrobiaceae</taxon>
        <taxon>Desulfomicrobium</taxon>
    </lineage>
</organism>
<dbReference type="PANTHER" id="PTHR46401">
    <property type="entry name" value="GLYCOSYLTRANSFERASE WBBK-RELATED"/>
    <property type="match status" value="1"/>
</dbReference>
<feature type="domain" description="Glycosyltransferase subfamily 4-like N-terminal" evidence="3">
    <location>
        <begin position="12"/>
        <end position="170"/>
    </location>
</feature>
<evidence type="ECO:0000259" key="2">
    <source>
        <dbReference type="Pfam" id="PF00534"/>
    </source>
</evidence>
<dbReference type="RefSeq" id="WP_225940466.1">
    <property type="nucleotide sequence ID" value="NZ_JADBGG010000025.1"/>
</dbReference>
<reference evidence="4 5" key="1">
    <citation type="submission" date="2020-10" db="EMBL/GenBank/DDBJ databases">
        <title>Genomic Encyclopedia of Type Strains, Phase IV (KMG-IV): sequencing the most valuable type-strain genomes for metagenomic binning, comparative biology and taxonomic classification.</title>
        <authorList>
            <person name="Goeker M."/>
        </authorList>
    </citation>
    <scope>NUCLEOTIDE SEQUENCE [LARGE SCALE GENOMIC DNA]</scope>
    <source>
        <strain evidence="4 5">DSM 4194</strain>
    </source>
</reference>
<evidence type="ECO:0000259" key="3">
    <source>
        <dbReference type="Pfam" id="PF13439"/>
    </source>
</evidence>
<keyword evidence="5" id="KW-1185">Reference proteome</keyword>
<dbReference type="InterPro" id="IPR028098">
    <property type="entry name" value="Glyco_trans_4-like_N"/>
</dbReference>
<name>A0ABR9H6Q3_9BACT</name>
<feature type="domain" description="Glycosyl transferase family 1" evidence="2">
    <location>
        <begin position="184"/>
        <end position="340"/>
    </location>
</feature>
<accession>A0ABR9H6Q3</accession>
<dbReference type="CDD" id="cd03809">
    <property type="entry name" value="GT4_MtfB-like"/>
    <property type="match status" value="1"/>
</dbReference>
<proteinExistence type="predicted"/>
<gene>
    <name evidence="4" type="ORF">H4684_003047</name>
</gene>
<keyword evidence="1" id="KW-0808">Transferase</keyword>
<dbReference type="InterPro" id="IPR001296">
    <property type="entry name" value="Glyco_trans_1"/>
</dbReference>
<evidence type="ECO:0000313" key="5">
    <source>
        <dbReference type="Proteomes" id="UP000639010"/>
    </source>
</evidence>
<dbReference type="Pfam" id="PF13439">
    <property type="entry name" value="Glyco_transf_4"/>
    <property type="match status" value="1"/>
</dbReference>
<sequence>MFDHQIFSVQKYGGISRYFVKIANAMIGAGEDVCVFAPLHKNAFLNESIRDFLINHYFNSFPPKTHRIIKEINNYLSKKYVLKWKPDIVHETYYTFNSIAQKNNVLTVYDMIHEIFPDLFSSSDRTSELKRKAVERASHVICISEQTKNDLIEYFKVDESKISVVYLGIENSVVMLKDISSLKMDADAYLLYVGSRGGYKNFDKFITAFVSSKKLVQHFNIICFGGGEFSKSEREFLSRKGLSEKKISQISSNDQVLASLYQNASALIYPSLYEGFGLPPLEAMVYDCPVICSNISSIPEVVGDAAGMFDPYDVESIQDAIERVVFDNSVRNDLIGRGKERVKLFAWDRCALETLDVYRRVLS</sequence>
<dbReference type="SUPFAM" id="SSF53756">
    <property type="entry name" value="UDP-Glycosyltransferase/glycogen phosphorylase"/>
    <property type="match status" value="1"/>
</dbReference>